<sequence length="92" mass="10710">MDQCVQSCIFILCLLLLCQPLHIKQGLCYTSEAIVYLITCYMKMFIKSMLLSFGIFFLDRCLAFFYDHSDSCHDIISVKKNISRFLHSNVII</sequence>
<keyword evidence="1" id="KW-0472">Membrane</keyword>
<feature type="chain" id="PRO_5042107528" description="Secreted protein" evidence="2">
    <location>
        <begin position="24"/>
        <end position="92"/>
    </location>
</feature>
<keyword evidence="4" id="KW-1185">Reference proteome</keyword>
<organism evidence="3 4">
    <name type="scientific">Salix udensis</name>
    <dbReference type="NCBI Taxonomy" id="889485"/>
    <lineage>
        <taxon>Eukaryota</taxon>
        <taxon>Viridiplantae</taxon>
        <taxon>Streptophyta</taxon>
        <taxon>Embryophyta</taxon>
        <taxon>Tracheophyta</taxon>
        <taxon>Spermatophyta</taxon>
        <taxon>Magnoliopsida</taxon>
        <taxon>eudicotyledons</taxon>
        <taxon>Gunneridae</taxon>
        <taxon>Pentapetalae</taxon>
        <taxon>rosids</taxon>
        <taxon>fabids</taxon>
        <taxon>Malpighiales</taxon>
        <taxon>Salicaceae</taxon>
        <taxon>Saliceae</taxon>
        <taxon>Salix</taxon>
    </lineage>
</organism>
<evidence type="ECO:0000313" key="4">
    <source>
        <dbReference type="Proteomes" id="UP001162972"/>
    </source>
</evidence>
<proteinExistence type="predicted"/>
<dbReference type="AlphaFoldDB" id="A0AAD6KL73"/>
<keyword evidence="1" id="KW-1133">Transmembrane helix</keyword>
<gene>
    <name evidence="3" type="ORF">OIU84_025928</name>
</gene>
<reference evidence="3 4" key="1">
    <citation type="journal article" date="2023" name="Int. J. Mol. Sci.">
        <title>De Novo Assembly and Annotation of 11 Diverse Shrub Willow (Salix) Genomes Reveals Novel Gene Organization in Sex-Linked Regions.</title>
        <authorList>
            <person name="Hyden B."/>
            <person name="Feng K."/>
            <person name="Yates T.B."/>
            <person name="Jawdy S."/>
            <person name="Cereghino C."/>
            <person name="Smart L.B."/>
            <person name="Muchero W."/>
        </authorList>
    </citation>
    <scope>NUCLEOTIDE SEQUENCE [LARGE SCALE GENOMIC DNA]</scope>
    <source>
        <tissue evidence="3">Shoot tip</tissue>
    </source>
</reference>
<feature type="transmembrane region" description="Helical" evidence="1">
    <location>
        <begin position="33"/>
        <end position="58"/>
    </location>
</feature>
<comment type="caution">
    <text evidence="3">The sequence shown here is derived from an EMBL/GenBank/DDBJ whole genome shotgun (WGS) entry which is preliminary data.</text>
</comment>
<dbReference type="Proteomes" id="UP001162972">
    <property type="component" value="Chromosome 16"/>
</dbReference>
<accession>A0AAD6KL73</accession>
<protein>
    <recommendedName>
        <fullName evidence="5">Secreted protein</fullName>
    </recommendedName>
</protein>
<name>A0AAD6KL73_9ROSI</name>
<evidence type="ECO:0000256" key="2">
    <source>
        <dbReference type="SAM" id="SignalP"/>
    </source>
</evidence>
<evidence type="ECO:0000313" key="3">
    <source>
        <dbReference type="EMBL" id="KAJ6425253.1"/>
    </source>
</evidence>
<keyword evidence="1" id="KW-0812">Transmembrane</keyword>
<dbReference type="EMBL" id="JAPFFJ010000006">
    <property type="protein sequence ID" value="KAJ6425253.1"/>
    <property type="molecule type" value="Genomic_DNA"/>
</dbReference>
<feature type="signal peptide" evidence="2">
    <location>
        <begin position="1"/>
        <end position="23"/>
    </location>
</feature>
<evidence type="ECO:0008006" key="5">
    <source>
        <dbReference type="Google" id="ProtNLM"/>
    </source>
</evidence>
<evidence type="ECO:0000256" key="1">
    <source>
        <dbReference type="SAM" id="Phobius"/>
    </source>
</evidence>
<keyword evidence="2" id="KW-0732">Signal</keyword>